<protein>
    <submittedName>
        <fullName evidence="2">Uncharacterized protein</fullName>
    </submittedName>
</protein>
<gene>
    <name evidence="2" type="ORF">JBS370_LOCUS21944</name>
    <name evidence="1" type="ORF">ZHD862_LOCUS33518</name>
</gene>
<dbReference type="EMBL" id="CAJOBD010002987">
    <property type="protein sequence ID" value="CAF3921430.1"/>
    <property type="molecule type" value="Genomic_DNA"/>
</dbReference>
<reference evidence="2" key="1">
    <citation type="submission" date="2021-02" db="EMBL/GenBank/DDBJ databases">
        <authorList>
            <person name="Nowell W R."/>
        </authorList>
    </citation>
    <scope>NUCLEOTIDE SEQUENCE</scope>
</reference>
<name>A0A819ISD6_9BILA</name>
<accession>A0A819ISD6</accession>
<organism evidence="2 3">
    <name type="scientific">Rotaria sordida</name>
    <dbReference type="NCBI Taxonomy" id="392033"/>
    <lineage>
        <taxon>Eukaryota</taxon>
        <taxon>Metazoa</taxon>
        <taxon>Spiralia</taxon>
        <taxon>Gnathifera</taxon>
        <taxon>Rotifera</taxon>
        <taxon>Eurotatoria</taxon>
        <taxon>Bdelloidea</taxon>
        <taxon>Philodinida</taxon>
        <taxon>Philodinidae</taxon>
        <taxon>Rotaria</taxon>
    </lineage>
</organism>
<dbReference type="AlphaFoldDB" id="A0A819ISD6"/>
<sequence length="299" mass="35332">MEDFIESIHEELIKYDNYLQNDLNEFNEKLNLTRKNLFNYIDRQIVLLKKIKEEYKREFNYLEEENKKTCEINQNQFNKLCLSINRNDSNATLVSKLLEEFKDNFPTRPKMLKSIPQYDFKDIQINNLIIRQEISQNQYEENSNTLTPINHNSSPIVINEHTESIVHNDQTSFIPINTTEISLIPINSIGHSHHKQFASQNNEISFEPQSRLTSTCSTIIEPDNMVDILFKIPYQHNRYNSLLSFNNEENFFLIYLLSSHKLEYLSLNSHQISSRGKQLKSDSFDIFPDFFDLKSKVSC</sequence>
<dbReference type="Proteomes" id="UP000663864">
    <property type="component" value="Unassembled WGS sequence"/>
</dbReference>
<dbReference type="EMBL" id="CAJNOT010003998">
    <property type="protein sequence ID" value="CAF1410597.1"/>
    <property type="molecule type" value="Genomic_DNA"/>
</dbReference>
<comment type="caution">
    <text evidence="2">The sequence shown here is derived from an EMBL/GenBank/DDBJ whole genome shotgun (WGS) entry which is preliminary data.</text>
</comment>
<evidence type="ECO:0000313" key="1">
    <source>
        <dbReference type="EMBL" id="CAF1410597.1"/>
    </source>
</evidence>
<evidence type="ECO:0000313" key="3">
    <source>
        <dbReference type="Proteomes" id="UP000663836"/>
    </source>
</evidence>
<dbReference type="Proteomes" id="UP000663836">
    <property type="component" value="Unassembled WGS sequence"/>
</dbReference>
<proteinExistence type="predicted"/>
<evidence type="ECO:0000313" key="2">
    <source>
        <dbReference type="EMBL" id="CAF3921430.1"/>
    </source>
</evidence>